<protein>
    <recommendedName>
        <fullName evidence="3">PI-PLC X domain-containing protein 3</fullName>
    </recommendedName>
</protein>
<evidence type="ECO:0000313" key="1">
    <source>
        <dbReference type="EMBL" id="CAD7078866.1"/>
    </source>
</evidence>
<proteinExistence type="predicted"/>
<evidence type="ECO:0008006" key="3">
    <source>
        <dbReference type="Google" id="ProtNLM"/>
    </source>
</evidence>
<dbReference type="InterPro" id="IPR017946">
    <property type="entry name" value="PLC-like_Pdiesterase_TIM-brl"/>
</dbReference>
<accession>A0A7R8UDN7</accession>
<sequence>MEASVRNLDRWMDLLPSQIQRRVPIIYLAIPGSHNSMSYAIGPTSTASSDGNVVVQVCNIIRSDYTYRWFKDQEDDVLGQLKGGARYFDLRICRVKIPQNLCAFYFCHGFVSVAIQDPLLTIARYLQHHTRELVILDFQHFYDFVSDDHLILQQYLDRIFGDLIIGPKDSKLSDLTLQRAYSLQKQVIVIYRHKCCCEHFWDGKFWPNPWANTTGINKLQNFLDQSTRDRPANCGYITQCILTPSFEFVGEK</sequence>
<dbReference type="Gene3D" id="3.20.20.190">
    <property type="entry name" value="Phosphatidylinositol (PI) phosphodiesterase"/>
    <property type="match status" value="1"/>
</dbReference>
<dbReference type="OrthoDB" id="1046782at2759"/>
<keyword evidence="2" id="KW-1185">Reference proteome</keyword>
<dbReference type="AlphaFoldDB" id="A0A7R8UDN7"/>
<reference evidence="1 2" key="1">
    <citation type="submission" date="2020-11" db="EMBL/GenBank/DDBJ databases">
        <authorList>
            <person name="Wallbank WR R."/>
            <person name="Pardo Diaz C."/>
            <person name="Kozak K."/>
            <person name="Martin S."/>
            <person name="Jiggins C."/>
            <person name="Moest M."/>
            <person name="Warren A I."/>
            <person name="Generalovic N T."/>
            <person name="Byers J.R.P. K."/>
            <person name="Montejo-Kovacevich G."/>
            <person name="Yen C E."/>
        </authorList>
    </citation>
    <scope>NUCLEOTIDE SEQUENCE [LARGE SCALE GENOMIC DNA]</scope>
</reference>
<dbReference type="InParanoid" id="A0A7R8UDN7"/>
<organism evidence="1 2">
    <name type="scientific">Hermetia illucens</name>
    <name type="common">Black soldier fly</name>
    <dbReference type="NCBI Taxonomy" id="343691"/>
    <lineage>
        <taxon>Eukaryota</taxon>
        <taxon>Metazoa</taxon>
        <taxon>Ecdysozoa</taxon>
        <taxon>Arthropoda</taxon>
        <taxon>Hexapoda</taxon>
        <taxon>Insecta</taxon>
        <taxon>Pterygota</taxon>
        <taxon>Neoptera</taxon>
        <taxon>Endopterygota</taxon>
        <taxon>Diptera</taxon>
        <taxon>Brachycera</taxon>
        <taxon>Stratiomyomorpha</taxon>
        <taxon>Stratiomyidae</taxon>
        <taxon>Hermetiinae</taxon>
        <taxon>Hermetia</taxon>
    </lineage>
</organism>
<dbReference type="SUPFAM" id="SSF51695">
    <property type="entry name" value="PLC-like phosphodiesterases"/>
    <property type="match status" value="1"/>
</dbReference>
<dbReference type="GO" id="GO:0008081">
    <property type="term" value="F:phosphoric diester hydrolase activity"/>
    <property type="evidence" value="ECO:0007669"/>
    <property type="project" value="InterPro"/>
</dbReference>
<dbReference type="GO" id="GO:0006629">
    <property type="term" value="P:lipid metabolic process"/>
    <property type="evidence" value="ECO:0007669"/>
    <property type="project" value="InterPro"/>
</dbReference>
<evidence type="ECO:0000313" key="2">
    <source>
        <dbReference type="Proteomes" id="UP000594454"/>
    </source>
</evidence>
<dbReference type="Proteomes" id="UP000594454">
    <property type="component" value="Chromosome 1"/>
</dbReference>
<dbReference type="EMBL" id="LR899009">
    <property type="protein sequence ID" value="CAD7078866.1"/>
    <property type="molecule type" value="Genomic_DNA"/>
</dbReference>
<dbReference type="PANTHER" id="PTHR13593">
    <property type="match status" value="1"/>
</dbReference>
<dbReference type="InterPro" id="IPR051057">
    <property type="entry name" value="PI-PLC_domain"/>
</dbReference>
<dbReference type="PANTHER" id="PTHR13593:SF113">
    <property type="entry name" value="SI:DKEY-266F7.9"/>
    <property type="match status" value="1"/>
</dbReference>
<name>A0A7R8UDN7_HERIL</name>
<dbReference type="PROSITE" id="PS50007">
    <property type="entry name" value="PIPLC_X_DOMAIN"/>
    <property type="match status" value="1"/>
</dbReference>
<gene>
    <name evidence="1" type="ORF">HERILL_LOCUS2111</name>
</gene>